<dbReference type="eggNOG" id="ENOG502T317">
    <property type="taxonomic scope" value="Eukaryota"/>
</dbReference>
<proteinExistence type="predicted"/>
<accession>K3W9P3</accession>
<name>K3W9P3_GLOUD</name>
<reference evidence="2" key="1">
    <citation type="journal article" date="2010" name="Genome Biol.">
        <title>Genome sequence of the necrotrophic plant pathogen Pythium ultimum reveals original pathogenicity mechanisms and effector repertoire.</title>
        <authorList>
            <person name="Levesque C.A."/>
            <person name="Brouwer H."/>
            <person name="Cano L."/>
            <person name="Hamilton J.P."/>
            <person name="Holt C."/>
            <person name="Huitema E."/>
            <person name="Raffaele S."/>
            <person name="Robideau G.P."/>
            <person name="Thines M."/>
            <person name="Win J."/>
            <person name="Zerillo M.M."/>
            <person name="Beakes G.W."/>
            <person name="Boore J.L."/>
            <person name="Busam D."/>
            <person name="Dumas B."/>
            <person name="Ferriera S."/>
            <person name="Fuerstenberg S.I."/>
            <person name="Gachon C.M."/>
            <person name="Gaulin E."/>
            <person name="Govers F."/>
            <person name="Grenville-Briggs L."/>
            <person name="Horner N."/>
            <person name="Hostetler J."/>
            <person name="Jiang R.H."/>
            <person name="Johnson J."/>
            <person name="Krajaejun T."/>
            <person name="Lin H."/>
            <person name="Meijer H.J."/>
            <person name="Moore B."/>
            <person name="Morris P."/>
            <person name="Phuntmart V."/>
            <person name="Puiu D."/>
            <person name="Shetty J."/>
            <person name="Stajich J.E."/>
            <person name="Tripathy S."/>
            <person name="Wawra S."/>
            <person name="van West P."/>
            <person name="Whitty B.R."/>
            <person name="Coutinho P.M."/>
            <person name="Henrissat B."/>
            <person name="Martin F."/>
            <person name="Thomas P.D."/>
            <person name="Tyler B.M."/>
            <person name="De Vries R.P."/>
            <person name="Kamoun S."/>
            <person name="Yandell M."/>
            <person name="Tisserat N."/>
            <person name="Buell C.R."/>
        </authorList>
    </citation>
    <scope>NUCLEOTIDE SEQUENCE</scope>
    <source>
        <strain evidence="2">DAOM:BR144</strain>
    </source>
</reference>
<protein>
    <submittedName>
        <fullName evidence="1">Uncharacterized protein</fullName>
    </submittedName>
</protein>
<organism evidence="1 2">
    <name type="scientific">Globisporangium ultimum (strain ATCC 200006 / CBS 805.95 / DAOM BR144)</name>
    <name type="common">Pythium ultimum</name>
    <dbReference type="NCBI Taxonomy" id="431595"/>
    <lineage>
        <taxon>Eukaryota</taxon>
        <taxon>Sar</taxon>
        <taxon>Stramenopiles</taxon>
        <taxon>Oomycota</taxon>
        <taxon>Peronosporomycetes</taxon>
        <taxon>Pythiales</taxon>
        <taxon>Pythiaceae</taxon>
        <taxon>Globisporangium</taxon>
    </lineage>
</organism>
<dbReference type="EMBL" id="GL376626">
    <property type="status" value="NOT_ANNOTATED_CDS"/>
    <property type="molecule type" value="Genomic_DNA"/>
</dbReference>
<evidence type="ECO:0000313" key="1">
    <source>
        <dbReference type="EnsemblProtists" id="PYU1_T001684"/>
    </source>
</evidence>
<dbReference type="EnsemblProtists" id="PYU1_T001684">
    <property type="protein sequence ID" value="PYU1_T001684"/>
    <property type="gene ID" value="PYU1_G001683"/>
</dbReference>
<reference evidence="1" key="3">
    <citation type="submission" date="2015-02" db="UniProtKB">
        <authorList>
            <consortium name="EnsemblProtists"/>
        </authorList>
    </citation>
    <scope>IDENTIFICATION</scope>
    <source>
        <strain evidence="1">DAOM BR144</strain>
    </source>
</reference>
<dbReference type="HOGENOM" id="CLU_1520814_0_0_1"/>
<dbReference type="VEuPathDB" id="FungiDB:PYU1_G001683"/>
<sequence length="166" mass="18143">MTASDFATPASPISLTGINASKVNVAQSKAHGQVVARKIAGLNELKQQQSRDGTQTRRRKRDAFFALFKSSKEAKETTEQTVVPVQIPAGYKNANHKGCLVSGKRVAYSRYMHQGRKSKLSQTLGCSIPEDTQVLHFPPTSAQLKAEEERALAEVAANIRRGLFFG</sequence>
<dbReference type="AlphaFoldDB" id="K3W9P3"/>
<dbReference type="Proteomes" id="UP000019132">
    <property type="component" value="Unassembled WGS sequence"/>
</dbReference>
<dbReference type="InParanoid" id="K3W9P3"/>
<reference evidence="2" key="2">
    <citation type="submission" date="2010-04" db="EMBL/GenBank/DDBJ databases">
        <authorList>
            <person name="Buell R."/>
            <person name="Hamilton J."/>
            <person name="Hostetler J."/>
        </authorList>
    </citation>
    <scope>NUCLEOTIDE SEQUENCE [LARGE SCALE GENOMIC DNA]</scope>
    <source>
        <strain evidence="2">DAOM:BR144</strain>
    </source>
</reference>
<evidence type="ECO:0000313" key="2">
    <source>
        <dbReference type="Proteomes" id="UP000019132"/>
    </source>
</evidence>
<keyword evidence="2" id="KW-1185">Reference proteome</keyword>